<dbReference type="Pfam" id="PF02458">
    <property type="entry name" value="Transferase"/>
    <property type="match status" value="1"/>
</dbReference>
<dbReference type="EMBL" id="JBBWWR010000008">
    <property type="protein sequence ID" value="KAK8962943.1"/>
    <property type="molecule type" value="Genomic_DNA"/>
</dbReference>
<evidence type="ECO:0000313" key="2">
    <source>
        <dbReference type="Proteomes" id="UP001412067"/>
    </source>
</evidence>
<accession>A0ABR2MG14</accession>
<dbReference type="Proteomes" id="UP001412067">
    <property type="component" value="Unassembled WGS sequence"/>
</dbReference>
<reference evidence="1 2" key="1">
    <citation type="journal article" date="2022" name="Nat. Plants">
        <title>Genomes of leafy and leafless Platanthera orchids illuminate the evolution of mycoheterotrophy.</title>
        <authorList>
            <person name="Li M.H."/>
            <person name="Liu K.W."/>
            <person name="Li Z."/>
            <person name="Lu H.C."/>
            <person name="Ye Q.L."/>
            <person name="Zhang D."/>
            <person name="Wang J.Y."/>
            <person name="Li Y.F."/>
            <person name="Zhong Z.M."/>
            <person name="Liu X."/>
            <person name="Yu X."/>
            <person name="Liu D.K."/>
            <person name="Tu X.D."/>
            <person name="Liu B."/>
            <person name="Hao Y."/>
            <person name="Liao X.Y."/>
            <person name="Jiang Y.T."/>
            <person name="Sun W.H."/>
            <person name="Chen J."/>
            <person name="Chen Y.Q."/>
            <person name="Ai Y."/>
            <person name="Zhai J.W."/>
            <person name="Wu S.S."/>
            <person name="Zhou Z."/>
            <person name="Hsiao Y.Y."/>
            <person name="Wu W.L."/>
            <person name="Chen Y.Y."/>
            <person name="Lin Y.F."/>
            <person name="Hsu J.L."/>
            <person name="Li C.Y."/>
            <person name="Wang Z.W."/>
            <person name="Zhao X."/>
            <person name="Zhong W.Y."/>
            <person name="Ma X.K."/>
            <person name="Ma L."/>
            <person name="Huang J."/>
            <person name="Chen G.Z."/>
            <person name="Huang M.Z."/>
            <person name="Huang L."/>
            <person name="Peng D.H."/>
            <person name="Luo Y.B."/>
            <person name="Zou S.Q."/>
            <person name="Chen S.P."/>
            <person name="Lan S."/>
            <person name="Tsai W.C."/>
            <person name="Van de Peer Y."/>
            <person name="Liu Z.J."/>
        </authorList>
    </citation>
    <scope>NUCLEOTIDE SEQUENCE [LARGE SCALE GENOMIC DNA]</scope>
    <source>
        <strain evidence="1">Lor288</strain>
    </source>
</reference>
<keyword evidence="2" id="KW-1185">Reference proteome</keyword>
<dbReference type="Gene3D" id="3.30.559.10">
    <property type="entry name" value="Chloramphenicol acetyltransferase-like domain"/>
    <property type="match status" value="1"/>
</dbReference>
<dbReference type="InterPro" id="IPR023213">
    <property type="entry name" value="CAT-like_dom_sf"/>
</dbReference>
<comment type="caution">
    <text evidence="1">The sequence shown here is derived from an EMBL/GenBank/DDBJ whole genome shotgun (WGS) entry which is preliminary data.</text>
</comment>
<sequence>MVLGCTCDHRVANAYSFNMFLLAWAGTAVGTPISPLPNFLRFLLSPRNPDHHQPSFDRLFIPASHLPLHNHQPSSETLNRIYYITAASILRLQNLTTKNEQGEDDDRGLHRLFMEAGRVGRQRIRPNDSHGSCGRRTAADRAGVGFLLRECVVNSLFFVSGGGDWDGG</sequence>
<proteinExistence type="predicted"/>
<name>A0ABR2MG14_9ASPA</name>
<organism evidence="1 2">
    <name type="scientific">Platanthera guangdongensis</name>
    <dbReference type="NCBI Taxonomy" id="2320717"/>
    <lineage>
        <taxon>Eukaryota</taxon>
        <taxon>Viridiplantae</taxon>
        <taxon>Streptophyta</taxon>
        <taxon>Embryophyta</taxon>
        <taxon>Tracheophyta</taxon>
        <taxon>Spermatophyta</taxon>
        <taxon>Magnoliopsida</taxon>
        <taxon>Liliopsida</taxon>
        <taxon>Asparagales</taxon>
        <taxon>Orchidaceae</taxon>
        <taxon>Orchidoideae</taxon>
        <taxon>Orchideae</taxon>
        <taxon>Orchidinae</taxon>
        <taxon>Platanthera</taxon>
    </lineage>
</organism>
<gene>
    <name evidence="1" type="ORF">KSP40_PGU005803</name>
</gene>
<evidence type="ECO:0000313" key="1">
    <source>
        <dbReference type="EMBL" id="KAK8962943.1"/>
    </source>
</evidence>
<protein>
    <submittedName>
        <fullName evidence="1">Uncharacterized protein</fullName>
    </submittedName>
</protein>